<name>A0AAD8F0L2_BIOPF</name>
<proteinExistence type="predicted"/>
<keyword evidence="2" id="KW-1185">Reference proteome</keyword>
<protein>
    <submittedName>
        <fullName evidence="1">Antistasin</fullName>
    </submittedName>
</protein>
<dbReference type="EMBL" id="JASAOG010000168">
    <property type="protein sequence ID" value="KAK0046263.1"/>
    <property type="molecule type" value="Genomic_DNA"/>
</dbReference>
<evidence type="ECO:0000313" key="2">
    <source>
        <dbReference type="Proteomes" id="UP001233172"/>
    </source>
</evidence>
<organism evidence="1 2">
    <name type="scientific">Biomphalaria pfeifferi</name>
    <name type="common">Bloodfluke planorb</name>
    <name type="synonym">Freshwater snail</name>
    <dbReference type="NCBI Taxonomy" id="112525"/>
    <lineage>
        <taxon>Eukaryota</taxon>
        <taxon>Metazoa</taxon>
        <taxon>Spiralia</taxon>
        <taxon>Lophotrochozoa</taxon>
        <taxon>Mollusca</taxon>
        <taxon>Gastropoda</taxon>
        <taxon>Heterobranchia</taxon>
        <taxon>Euthyneura</taxon>
        <taxon>Panpulmonata</taxon>
        <taxon>Hygrophila</taxon>
        <taxon>Lymnaeoidea</taxon>
        <taxon>Planorbidae</taxon>
        <taxon>Biomphalaria</taxon>
    </lineage>
</organism>
<reference evidence="1" key="1">
    <citation type="journal article" date="2023" name="PLoS Negl. Trop. Dis.">
        <title>A genome sequence for Biomphalaria pfeifferi, the major vector snail for the human-infecting parasite Schistosoma mansoni.</title>
        <authorList>
            <person name="Bu L."/>
            <person name="Lu L."/>
            <person name="Laidemitt M.R."/>
            <person name="Zhang S.M."/>
            <person name="Mutuku M."/>
            <person name="Mkoji G."/>
            <person name="Steinauer M."/>
            <person name="Loker E.S."/>
        </authorList>
    </citation>
    <scope>NUCLEOTIDE SEQUENCE</scope>
    <source>
        <strain evidence="1">KasaAsao</strain>
    </source>
</reference>
<dbReference type="Proteomes" id="UP001233172">
    <property type="component" value="Unassembled WGS sequence"/>
</dbReference>
<evidence type="ECO:0000313" key="1">
    <source>
        <dbReference type="EMBL" id="KAK0046263.1"/>
    </source>
</evidence>
<comment type="caution">
    <text evidence="1">The sequence shown here is derived from an EMBL/GenBank/DDBJ whole genome shotgun (WGS) entry which is preliminary data.</text>
</comment>
<sequence>MDVIPAPANQTVSPQCVHFSIVRSDLRLTPTVAASANANIAHHQRTAYACMGPIGITLMAAEYVPVSLVSLKRLKYEKKIKIHYYHEQMYIL</sequence>
<accession>A0AAD8F0L2</accession>
<reference evidence="1" key="2">
    <citation type="submission" date="2023-04" db="EMBL/GenBank/DDBJ databases">
        <authorList>
            <person name="Bu L."/>
            <person name="Lu L."/>
            <person name="Laidemitt M.R."/>
            <person name="Zhang S.M."/>
            <person name="Mutuku M."/>
            <person name="Mkoji G."/>
            <person name="Steinauer M."/>
            <person name="Loker E.S."/>
        </authorList>
    </citation>
    <scope>NUCLEOTIDE SEQUENCE</scope>
    <source>
        <strain evidence="1">KasaAsao</strain>
        <tissue evidence="1">Whole Snail</tissue>
    </source>
</reference>
<gene>
    <name evidence="1" type="ORF">Bpfe_024317</name>
</gene>
<dbReference type="AlphaFoldDB" id="A0AAD8F0L2"/>